<protein>
    <recommendedName>
        <fullName evidence="1">DJ-1/PfpI domain-containing protein</fullName>
    </recommendedName>
</protein>
<gene>
    <name evidence="2" type="ORF">V5O48_014038</name>
</gene>
<dbReference type="Gene3D" id="3.40.50.880">
    <property type="match status" value="1"/>
</dbReference>
<dbReference type="Pfam" id="PF01965">
    <property type="entry name" value="DJ-1_PfpI"/>
    <property type="match status" value="1"/>
</dbReference>
<dbReference type="PANTHER" id="PTHR43130:SF15">
    <property type="entry name" value="THIJ_PFPI FAMILY PROTEIN (AFU_ORTHOLOGUE AFUA_5G14240)"/>
    <property type="match status" value="1"/>
</dbReference>
<dbReference type="CDD" id="cd03139">
    <property type="entry name" value="GATase1_PfpI_2"/>
    <property type="match status" value="1"/>
</dbReference>
<name>A0ABR3EYF9_9AGAR</name>
<dbReference type="PANTHER" id="PTHR43130">
    <property type="entry name" value="ARAC-FAMILY TRANSCRIPTIONAL REGULATOR"/>
    <property type="match status" value="1"/>
</dbReference>
<comment type="caution">
    <text evidence="2">The sequence shown here is derived from an EMBL/GenBank/DDBJ whole genome shotgun (WGS) entry which is preliminary data.</text>
</comment>
<dbReference type="InterPro" id="IPR052158">
    <property type="entry name" value="INH-QAR"/>
</dbReference>
<evidence type="ECO:0000313" key="3">
    <source>
        <dbReference type="Proteomes" id="UP001465976"/>
    </source>
</evidence>
<evidence type="ECO:0000313" key="2">
    <source>
        <dbReference type="EMBL" id="KAL0567958.1"/>
    </source>
</evidence>
<dbReference type="InterPro" id="IPR002818">
    <property type="entry name" value="DJ-1/PfpI"/>
</dbReference>
<organism evidence="2 3">
    <name type="scientific">Marasmius crinis-equi</name>
    <dbReference type="NCBI Taxonomy" id="585013"/>
    <lineage>
        <taxon>Eukaryota</taxon>
        <taxon>Fungi</taxon>
        <taxon>Dikarya</taxon>
        <taxon>Basidiomycota</taxon>
        <taxon>Agaricomycotina</taxon>
        <taxon>Agaricomycetes</taxon>
        <taxon>Agaricomycetidae</taxon>
        <taxon>Agaricales</taxon>
        <taxon>Marasmiineae</taxon>
        <taxon>Marasmiaceae</taxon>
        <taxon>Marasmius</taxon>
    </lineage>
</organism>
<keyword evidence="3" id="KW-1185">Reference proteome</keyword>
<feature type="domain" description="DJ-1/PfpI" evidence="1">
    <location>
        <begin position="43"/>
        <end position="193"/>
    </location>
</feature>
<evidence type="ECO:0000259" key="1">
    <source>
        <dbReference type="Pfam" id="PF01965"/>
    </source>
</evidence>
<reference evidence="2 3" key="1">
    <citation type="submission" date="2024-02" db="EMBL/GenBank/DDBJ databases">
        <title>A draft genome for the cacao thread blight pathogen Marasmius crinis-equi.</title>
        <authorList>
            <person name="Cohen S.P."/>
            <person name="Baruah I.K."/>
            <person name="Amoako-Attah I."/>
            <person name="Bukari Y."/>
            <person name="Meinhardt L.W."/>
            <person name="Bailey B.A."/>
        </authorList>
    </citation>
    <scope>NUCLEOTIDE SEQUENCE [LARGE SCALE GENOMIC DNA]</scope>
    <source>
        <strain evidence="2 3">GH-76</strain>
    </source>
</reference>
<accession>A0ABR3EYF9</accession>
<dbReference type="InterPro" id="IPR029062">
    <property type="entry name" value="Class_I_gatase-like"/>
</dbReference>
<dbReference type="EMBL" id="JBAHYK010001455">
    <property type="protein sequence ID" value="KAL0567958.1"/>
    <property type="molecule type" value="Genomic_DNA"/>
</dbReference>
<proteinExistence type="predicted"/>
<dbReference type="SUPFAM" id="SSF52317">
    <property type="entry name" value="Class I glutamine amidotransferase-like"/>
    <property type="match status" value="1"/>
</dbReference>
<dbReference type="Proteomes" id="UP001465976">
    <property type="component" value="Unassembled WGS sequence"/>
</dbReference>
<sequence>MSSELKVYRLGVCLYPGCTVTDFQGPVEFFGLFNTVNRKLFAALYKKLPDAVIEIEYLSHNMEPITPTQGPKILPSMTFKQGLETDFDILLTPGGIPRPSEAPPDIVEFLKAKGPKTEYVLSVCTGSWFLAAAGLLQGKRATTNKALYKVIVEDTKDLNITWVPKARWVVNDDKHIWTASGVTAGMDLAHAFLTHLFDKSFADEVKAIVEFRTTDDAEEDEFATYYGLV</sequence>